<evidence type="ECO:0000259" key="10">
    <source>
        <dbReference type="PROSITE" id="PS51762"/>
    </source>
</evidence>
<reference evidence="11" key="1">
    <citation type="submission" date="2019-01" db="EMBL/GenBank/DDBJ databases">
        <title>Draft genome sequences of three monokaryotic isolates of the white-rot basidiomycete fungus Dichomitus squalens.</title>
        <authorList>
            <consortium name="DOE Joint Genome Institute"/>
            <person name="Lopez S.C."/>
            <person name="Andreopoulos B."/>
            <person name="Pangilinan J."/>
            <person name="Lipzen A."/>
            <person name="Riley R."/>
            <person name="Ahrendt S."/>
            <person name="Ng V."/>
            <person name="Barry K."/>
            <person name="Daum C."/>
            <person name="Grigoriev I.V."/>
            <person name="Hilden K.S."/>
            <person name="Makela M.R."/>
            <person name="de Vries R.P."/>
        </authorList>
    </citation>
    <scope>NUCLEOTIDE SEQUENCE [LARGE SCALE GENOMIC DNA]</scope>
    <source>
        <strain evidence="11">OM18370.1</strain>
    </source>
</reference>
<keyword evidence="8" id="KW-0961">Cell wall biogenesis/degradation</keyword>
<feature type="signal peptide" evidence="9">
    <location>
        <begin position="1"/>
        <end position="16"/>
    </location>
</feature>
<dbReference type="GO" id="GO:0031505">
    <property type="term" value="P:fungal-type cell wall organization"/>
    <property type="evidence" value="ECO:0007669"/>
    <property type="project" value="TreeGrafter"/>
</dbReference>
<evidence type="ECO:0000256" key="7">
    <source>
        <dbReference type="ARBA" id="ARBA00023180"/>
    </source>
</evidence>
<comment type="similarity">
    <text evidence="2">Belongs to the SKN1/KRE6 family.</text>
</comment>
<evidence type="ECO:0000256" key="9">
    <source>
        <dbReference type="SAM" id="SignalP"/>
    </source>
</evidence>
<evidence type="ECO:0000256" key="2">
    <source>
        <dbReference type="ARBA" id="ARBA00010962"/>
    </source>
</evidence>
<keyword evidence="7" id="KW-0325">Glycoprotein</keyword>
<organism evidence="11">
    <name type="scientific">Dichomitus squalens</name>
    <dbReference type="NCBI Taxonomy" id="114155"/>
    <lineage>
        <taxon>Eukaryota</taxon>
        <taxon>Fungi</taxon>
        <taxon>Dikarya</taxon>
        <taxon>Basidiomycota</taxon>
        <taxon>Agaricomycotina</taxon>
        <taxon>Agaricomycetes</taxon>
        <taxon>Polyporales</taxon>
        <taxon>Polyporaceae</taxon>
        <taxon>Dichomitus</taxon>
    </lineage>
</organism>
<gene>
    <name evidence="11" type="ORF">BD311DRAFT_797535</name>
</gene>
<dbReference type="PANTHER" id="PTHR31361">
    <property type="entry name" value="BETA-GLUCAN SYNTHESIS-ASSOCIATED PROTEIN KRE6-RELATED"/>
    <property type="match status" value="1"/>
</dbReference>
<feature type="chain" id="PRO_5021018705" evidence="9">
    <location>
        <begin position="17"/>
        <end position="297"/>
    </location>
</feature>
<name>A0A4V2K085_9APHY</name>
<dbReference type="Pfam" id="PF03935">
    <property type="entry name" value="SKN1_KRE6_Sbg1"/>
    <property type="match status" value="1"/>
</dbReference>
<dbReference type="EMBL" id="ML143427">
    <property type="protein sequence ID" value="TBU27933.1"/>
    <property type="molecule type" value="Genomic_DNA"/>
</dbReference>
<dbReference type="PANTHER" id="PTHR31361:SF1">
    <property type="entry name" value="BETA-GLUCAN SYNTHESIS-ASSOCIATED PROTEIN KRE6-RELATED"/>
    <property type="match status" value="1"/>
</dbReference>
<keyword evidence="3" id="KW-0812">Transmembrane</keyword>
<feature type="domain" description="GH16" evidence="10">
    <location>
        <begin position="15"/>
        <end position="249"/>
    </location>
</feature>
<evidence type="ECO:0000256" key="4">
    <source>
        <dbReference type="ARBA" id="ARBA00022968"/>
    </source>
</evidence>
<evidence type="ECO:0000256" key="6">
    <source>
        <dbReference type="ARBA" id="ARBA00023136"/>
    </source>
</evidence>
<dbReference type="GO" id="GO:0006078">
    <property type="term" value="P:(1-&gt;6)-beta-D-glucan biosynthetic process"/>
    <property type="evidence" value="ECO:0007669"/>
    <property type="project" value="TreeGrafter"/>
</dbReference>
<dbReference type="InterPro" id="IPR000757">
    <property type="entry name" value="Beta-glucanase-like"/>
</dbReference>
<sequence>MATLVVVSTSLSIASSWTYRSKWPYSYNACDMGIVANQTVNNLLVAATEGNDAYNNGALSESHPGPVHDNGEYVGRSAPEIDMFEAQIGGTPMGDGSGAVSQSGQWAPFNWKYTPLGEFDVPDLTRSVNKSYTGGVYQQATSVVTATDQTAYEFNGYGYSVYDFQYKPGFGDAYISWIATGQLAWSLHWSTMGPDAVVEISDRPVSQEPMYLIMNLGISEAFGEVEYDILMFPLTMRIDWIRVYQDPNAINIGCDPPDFPTAAYIAQDKEAYANPDLTTWVNDYKQETPKNKFLGQC</sequence>
<keyword evidence="5" id="KW-1133">Transmembrane helix</keyword>
<accession>A0A4V2K085</accession>
<keyword evidence="6" id="KW-0472">Membrane</keyword>
<evidence type="ECO:0000256" key="3">
    <source>
        <dbReference type="ARBA" id="ARBA00022692"/>
    </source>
</evidence>
<keyword evidence="11" id="KW-0378">Hydrolase</keyword>
<dbReference type="GO" id="GO:0005789">
    <property type="term" value="C:endoplasmic reticulum membrane"/>
    <property type="evidence" value="ECO:0007669"/>
    <property type="project" value="TreeGrafter"/>
</dbReference>
<dbReference type="Proteomes" id="UP000292957">
    <property type="component" value="Unassembled WGS sequence"/>
</dbReference>
<protein>
    <submittedName>
        <fullName evidence="11">Glycoside hydrolase family 16 protein</fullName>
    </submittedName>
</protein>
<evidence type="ECO:0000256" key="1">
    <source>
        <dbReference type="ARBA" id="ARBA00004606"/>
    </source>
</evidence>
<comment type="subcellular location">
    <subcellularLocation>
        <location evidence="1">Membrane</location>
        <topology evidence="1">Single-pass type II membrane protein</topology>
    </subcellularLocation>
</comment>
<dbReference type="GO" id="GO:0005886">
    <property type="term" value="C:plasma membrane"/>
    <property type="evidence" value="ECO:0007669"/>
    <property type="project" value="TreeGrafter"/>
</dbReference>
<evidence type="ECO:0000256" key="5">
    <source>
        <dbReference type="ARBA" id="ARBA00022989"/>
    </source>
</evidence>
<dbReference type="Gene3D" id="2.60.120.200">
    <property type="match status" value="1"/>
</dbReference>
<proteinExistence type="inferred from homology"/>
<dbReference type="PROSITE" id="PS51762">
    <property type="entry name" value="GH16_2"/>
    <property type="match status" value="1"/>
</dbReference>
<dbReference type="GO" id="GO:0015926">
    <property type="term" value="F:glucosidase activity"/>
    <property type="evidence" value="ECO:0007669"/>
    <property type="project" value="TreeGrafter"/>
</dbReference>
<dbReference type="OrthoDB" id="412647at2759"/>
<dbReference type="SUPFAM" id="SSF49899">
    <property type="entry name" value="Concanavalin A-like lectins/glucanases"/>
    <property type="match status" value="1"/>
</dbReference>
<dbReference type="InterPro" id="IPR013320">
    <property type="entry name" value="ConA-like_dom_sf"/>
</dbReference>
<evidence type="ECO:0000256" key="8">
    <source>
        <dbReference type="ARBA" id="ARBA00023316"/>
    </source>
</evidence>
<keyword evidence="4" id="KW-0735">Signal-anchor</keyword>
<keyword evidence="9" id="KW-0732">Signal</keyword>
<dbReference type="AlphaFoldDB" id="A0A4V2K085"/>
<evidence type="ECO:0000313" key="11">
    <source>
        <dbReference type="EMBL" id="TBU27933.1"/>
    </source>
</evidence>
<dbReference type="InterPro" id="IPR005629">
    <property type="entry name" value="Skn1/Kre6/Sbg1"/>
</dbReference>